<dbReference type="InterPro" id="IPR012677">
    <property type="entry name" value="Nucleotide-bd_a/b_plait_sf"/>
</dbReference>
<keyword evidence="2" id="KW-0694">RNA-binding</keyword>
<dbReference type="InterPro" id="IPR000504">
    <property type="entry name" value="RRM_dom"/>
</dbReference>
<name>A0AA88ST77_CHASR</name>
<evidence type="ECO:0000256" key="2">
    <source>
        <dbReference type="ARBA" id="ARBA00022884"/>
    </source>
</evidence>
<reference evidence="5" key="1">
    <citation type="submission" date="2023-07" db="EMBL/GenBank/DDBJ databases">
        <title>Chromosome-level Genome Assembly of Striped Snakehead (Channa striata).</title>
        <authorList>
            <person name="Liu H."/>
        </authorList>
    </citation>
    <scope>NUCLEOTIDE SEQUENCE</scope>
    <source>
        <strain evidence="5">Gz</strain>
        <tissue evidence="5">Muscle</tissue>
    </source>
</reference>
<dbReference type="InterPro" id="IPR050666">
    <property type="entry name" value="ESRP"/>
</dbReference>
<sequence>MTVILRLQGLDVKAGTEDIRQFFKCLQIPDGGVYIVGGSLQEAFIAFATERDAQLAMGFTGNLLKGSRVTLHISSMEELEHKLESLLKKKQQSSNRLTAKRPEPSTYKSRPSLNAWPHDHNPGIAQTSAAWPLDPNLASLPKPLYYNTTNSQTSPAQSLDSNTAFLLGMCTVLQGLQSSQQTQNKEELPGIDLPTVDNTFVSDELKTSEISLNTRPGYVRLFGLPFSATKEDICHFFRGLTVQEVIVNVKLGLGYGCLVKFANMQDACDALSFNQQLMGTICVEVRGATEKMWNSALQECENEKSVKSHENPVRETAKHRPTPALRLIRQSVNRLPSKGPKRPRPDCDSGTLSHPVEYIVMVRNLSKQMTKTEIKELFRCPNMSHKKVLHLLDKNSKRTDTAFLIFNCTDDYDYAMNLSGCHVGSDIIEVSSITKEKMRDLMARTLPRNIKAIRKQPNLKRKSMAKV</sequence>
<dbReference type="AlphaFoldDB" id="A0AA88ST77"/>
<evidence type="ECO:0000256" key="1">
    <source>
        <dbReference type="ARBA" id="ARBA00022737"/>
    </source>
</evidence>
<dbReference type="Gene3D" id="3.30.70.330">
    <property type="match status" value="3"/>
</dbReference>
<evidence type="ECO:0000256" key="3">
    <source>
        <dbReference type="SAM" id="MobiDB-lite"/>
    </source>
</evidence>
<dbReference type="Proteomes" id="UP001187415">
    <property type="component" value="Unassembled WGS sequence"/>
</dbReference>
<evidence type="ECO:0000313" key="6">
    <source>
        <dbReference type="Proteomes" id="UP001187415"/>
    </source>
</evidence>
<feature type="domain" description="RRM" evidence="4">
    <location>
        <begin position="4"/>
        <end position="72"/>
    </location>
</feature>
<dbReference type="SUPFAM" id="SSF54928">
    <property type="entry name" value="RNA-binding domain, RBD"/>
    <property type="match status" value="3"/>
</dbReference>
<dbReference type="SMART" id="SM00360">
    <property type="entry name" value="RRM"/>
    <property type="match status" value="3"/>
</dbReference>
<comment type="caution">
    <text evidence="5">The sequence shown here is derived from an EMBL/GenBank/DDBJ whole genome shotgun (WGS) entry which is preliminary data.</text>
</comment>
<protein>
    <recommendedName>
        <fullName evidence="4">RRM domain-containing protein</fullName>
    </recommendedName>
</protein>
<accession>A0AA88ST77</accession>
<organism evidence="5 6">
    <name type="scientific">Channa striata</name>
    <name type="common">Snakehead murrel</name>
    <name type="synonym">Ophicephalus striatus</name>
    <dbReference type="NCBI Taxonomy" id="64152"/>
    <lineage>
        <taxon>Eukaryota</taxon>
        <taxon>Metazoa</taxon>
        <taxon>Chordata</taxon>
        <taxon>Craniata</taxon>
        <taxon>Vertebrata</taxon>
        <taxon>Euteleostomi</taxon>
        <taxon>Actinopterygii</taxon>
        <taxon>Neopterygii</taxon>
        <taxon>Teleostei</taxon>
        <taxon>Neoteleostei</taxon>
        <taxon>Acanthomorphata</taxon>
        <taxon>Anabantaria</taxon>
        <taxon>Anabantiformes</taxon>
        <taxon>Channoidei</taxon>
        <taxon>Channidae</taxon>
        <taxon>Channa</taxon>
    </lineage>
</organism>
<proteinExistence type="predicted"/>
<evidence type="ECO:0000259" key="4">
    <source>
        <dbReference type="SMART" id="SM00360"/>
    </source>
</evidence>
<feature type="domain" description="RRM" evidence="4">
    <location>
        <begin position="218"/>
        <end position="286"/>
    </location>
</feature>
<keyword evidence="1" id="KW-0677">Repeat</keyword>
<dbReference type="InterPro" id="IPR035979">
    <property type="entry name" value="RBD_domain_sf"/>
</dbReference>
<feature type="region of interest" description="Disordered" evidence="3">
    <location>
        <begin position="87"/>
        <end position="116"/>
    </location>
</feature>
<gene>
    <name evidence="5" type="ORF">Q5P01_011202</name>
</gene>
<keyword evidence="6" id="KW-1185">Reference proteome</keyword>
<dbReference type="GO" id="GO:0003723">
    <property type="term" value="F:RNA binding"/>
    <property type="evidence" value="ECO:0007669"/>
    <property type="project" value="UniProtKB-KW"/>
</dbReference>
<evidence type="ECO:0000313" key="5">
    <source>
        <dbReference type="EMBL" id="KAK2844543.1"/>
    </source>
</evidence>
<feature type="region of interest" description="Disordered" evidence="3">
    <location>
        <begin position="329"/>
        <end position="351"/>
    </location>
</feature>
<dbReference type="EMBL" id="JAUPFM010000008">
    <property type="protein sequence ID" value="KAK2844543.1"/>
    <property type="molecule type" value="Genomic_DNA"/>
</dbReference>
<feature type="domain" description="RRM" evidence="4">
    <location>
        <begin position="359"/>
        <end position="431"/>
    </location>
</feature>
<dbReference type="PANTHER" id="PTHR13976">
    <property type="entry name" value="HETEROGENEOUS NUCLEAR RIBONUCLEOPROTEIN-RELATED"/>
    <property type="match status" value="1"/>
</dbReference>